<reference evidence="4" key="1">
    <citation type="journal article" date="2019" name="Int. J. Syst. Evol. Microbiol.">
        <title>The Global Catalogue of Microorganisms (GCM) 10K type strain sequencing project: providing services to taxonomists for standard genome sequencing and annotation.</title>
        <authorList>
            <consortium name="The Broad Institute Genomics Platform"/>
            <consortium name="The Broad Institute Genome Sequencing Center for Infectious Disease"/>
            <person name="Wu L."/>
            <person name="Ma J."/>
        </authorList>
    </citation>
    <scope>NUCLEOTIDE SEQUENCE [LARGE SCALE GENOMIC DNA]</scope>
    <source>
        <strain evidence="4">CCUG 61484</strain>
    </source>
</reference>
<dbReference type="InterPro" id="IPR017946">
    <property type="entry name" value="PLC-like_Pdiesterase_TIM-brl"/>
</dbReference>
<dbReference type="Proteomes" id="UP001597010">
    <property type="component" value="Unassembled WGS sequence"/>
</dbReference>
<dbReference type="SUPFAM" id="SSF51695">
    <property type="entry name" value="PLC-like phosphodiesterases"/>
    <property type="match status" value="1"/>
</dbReference>
<keyword evidence="4" id="KW-1185">Reference proteome</keyword>
<dbReference type="Gene3D" id="3.20.20.190">
    <property type="entry name" value="Phosphatidylinositol (PI) phosphodiesterase"/>
    <property type="match status" value="1"/>
</dbReference>
<evidence type="ECO:0000256" key="1">
    <source>
        <dbReference type="SAM" id="SignalP"/>
    </source>
</evidence>
<dbReference type="PANTHER" id="PTHR46211">
    <property type="entry name" value="GLYCEROPHOSPHORYL DIESTER PHOSPHODIESTERASE"/>
    <property type="match status" value="1"/>
</dbReference>
<gene>
    <name evidence="3" type="ORF">ACFQZX_13025</name>
</gene>
<dbReference type="Pfam" id="PF03009">
    <property type="entry name" value="GDPD"/>
    <property type="match status" value="1"/>
</dbReference>
<dbReference type="CDD" id="cd08566">
    <property type="entry name" value="GDPD_AtGDE_like"/>
    <property type="match status" value="1"/>
</dbReference>
<feature type="domain" description="GP-PDE" evidence="2">
    <location>
        <begin position="31"/>
        <end position="265"/>
    </location>
</feature>
<accession>A0ABW3ATZ9</accession>
<organism evidence="3 4">
    <name type="scientific">Mucilaginibacter litoreus</name>
    <dbReference type="NCBI Taxonomy" id="1048221"/>
    <lineage>
        <taxon>Bacteria</taxon>
        <taxon>Pseudomonadati</taxon>
        <taxon>Bacteroidota</taxon>
        <taxon>Sphingobacteriia</taxon>
        <taxon>Sphingobacteriales</taxon>
        <taxon>Sphingobacteriaceae</taxon>
        <taxon>Mucilaginibacter</taxon>
    </lineage>
</organism>
<evidence type="ECO:0000259" key="2">
    <source>
        <dbReference type="PROSITE" id="PS51704"/>
    </source>
</evidence>
<sequence length="271" mass="31205">MKYSLTLLFVILSSFKINAQPNPIPKPKHQFTVIAHRGDHVKYPENTLEAYLEAIKNGADYVEIDLRTTKDSVLISMHDGNISRMTGEPGNIKDLTFETIRSLKVQSKNTQDTTAYHIPAFEDILKTCKDKIYIYLDFKDASVPATYAALRKYHMEKQVIVYINSFDQLERWRKLAPKIPLMLSLPDSAKNINDIKAFIHQTHPDVLDGNWKTYNTEMLEYLTSQRIPVWPDIQSANEDQHWPDAVKLGFKSLQTDHPAALIEYLTKKGLR</sequence>
<comment type="caution">
    <text evidence="3">The sequence shown here is derived from an EMBL/GenBank/DDBJ whole genome shotgun (WGS) entry which is preliminary data.</text>
</comment>
<protein>
    <submittedName>
        <fullName evidence="3">Glycerophosphodiester phosphodiesterase family protein</fullName>
    </submittedName>
</protein>
<proteinExistence type="predicted"/>
<dbReference type="PANTHER" id="PTHR46211:SF14">
    <property type="entry name" value="GLYCEROPHOSPHODIESTER PHOSPHODIESTERASE"/>
    <property type="match status" value="1"/>
</dbReference>
<dbReference type="EMBL" id="JBHTHZ010000012">
    <property type="protein sequence ID" value="MFD0794542.1"/>
    <property type="molecule type" value="Genomic_DNA"/>
</dbReference>
<dbReference type="PROSITE" id="PS51704">
    <property type="entry name" value="GP_PDE"/>
    <property type="match status" value="1"/>
</dbReference>
<evidence type="ECO:0000313" key="3">
    <source>
        <dbReference type="EMBL" id="MFD0794542.1"/>
    </source>
</evidence>
<keyword evidence="1" id="KW-0732">Signal</keyword>
<evidence type="ECO:0000313" key="4">
    <source>
        <dbReference type="Proteomes" id="UP001597010"/>
    </source>
</evidence>
<feature type="signal peptide" evidence="1">
    <location>
        <begin position="1"/>
        <end position="19"/>
    </location>
</feature>
<name>A0ABW3ATZ9_9SPHI</name>
<feature type="chain" id="PRO_5045575492" evidence="1">
    <location>
        <begin position="20"/>
        <end position="271"/>
    </location>
</feature>
<dbReference type="InterPro" id="IPR030395">
    <property type="entry name" value="GP_PDE_dom"/>
</dbReference>
<dbReference type="RefSeq" id="WP_377115986.1">
    <property type="nucleotide sequence ID" value="NZ_JBHTHZ010000012.1"/>
</dbReference>